<evidence type="ECO:0000313" key="2">
    <source>
        <dbReference type="Proteomes" id="UP000055035"/>
    </source>
</evidence>
<comment type="caution">
    <text evidence="1">The sequence shown here is derived from an EMBL/GenBank/DDBJ whole genome shotgun (WGS) entry which is preliminary data.</text>
</comment>
<accession>A0A0W0VCY1</accession>
<sequence length="404" mass="46552">MKIKELKKILEDLSESIKNYESEFNEDLLLLLTDFDPDDEVPSLLSKKIFVELDGFWASVRLNAGAPPRYRAEVLDIWLNFQQNLVAGGFKEAANPQQYHELAAQFTKGFQLDLDHFLKLIINCCRMLGYADPDELASYPLGKLAAHISERRHLGHEFEKLKSIVTILAMLYKLVDNYCTAEQIELLPKLLRVRLGTTDEEIRSEQALFFCLTERKLHCLNFFSRHQDFLSLREIRLNHELQALKAYMPNNEAALRAQVKKPNWTKVFLSGMKQYKSGEIGLRGWAEELEEYFLNWHDKTYLASFEFAQAVKKEVSTKQVDAEFTHAILYIFCLLRYNAARRKEGAGGFFSFSEETKCNTALKKIANLVGEAPELGWKHMMALKQGRLKELSSEFEGAKNCLIS</sequence>
<dbReference type="STRING" id="456.Ljor_2250"/>
<dbReference type="EMBL" id="LNYJ01000011">
    <property type="protein sequence ID" value="KTD17944.1"/>
    <property type="molecule type" value="Genomic_DNA"/>
</dbReference>
<reference evidence="1 2" key="1">
    <citation type="submission" date="2015-11" db="EMBL/GenBank/DDBJ databases">
        <title>Genomic analysis of 38 Legionella species identifies large and diverse effector repertoires.</title>
        <authorList>
            <person name="Burstein D."/>
            <person name="Amaro F."/>
            <person name="Zusman T."/>
            <person name="Lifshitz Z."/>
            <person name="Cohen O."/>
            <person name="Gilbert J.A."/>
            <person name="Pupko T."/>
            <person name="Shuman H.A."/>
            <person name="Segal G."/>
        </authorList>
    </citation>
    <scope>NUCLEOTIDE SEQUENCE [LARGE SCALE GENOMIC DNA]</scope>
    <source>
        <strain evidence="1 2">BL-540</strain>
    </source>
</reference>
<keyword evidence="2" id="KW-1185">Reference proteome</keyword>
<dbReference type="OrthoDB" id="5650429at2"/>
<dbReference type="Proteomes" id="UP000055035">
    <property type="component" value="Unassembled WGS sequence"/>
</dbReference>
<organism evidence="1 2">
    <name type="scientific">Legionella jordanis</name>
    <dbReference type="NCBI Taxonomy" id="456"/>
    <lineage>
        <taxon>Bacteria</taxon>
        <taxon>Pseudomonadati</taxon>
        <taxon>Pseudomonadota</taxon>
        <taxon>Gammaproteobacteria</taxon>
        <taxon>Legionellales</taxon>
        <taxon>Legionellaceae</taxon>
        <taxon>Legionella</taxon>
    </lineage>
</organism>
<dbReference type="RefSeq" id="WP_058471653.1">
    <property type="nucleotide sequence ID" value="NZ_CAAAIC010000001.1"/>
</dbReference>
<gene>
    <name evidence="1" type="ORF">Ljor_2250</name>
</gene>
<name>A0A0W0VCY1_9GAMM</name>
<proteinExistence type="predicted"/>
<evidence type="ECO:0000313" key="1">
    <source>
        <dbReference type="EMBL" id="KTD17944.1"/>
    </source>
</evidence>
<protein>
    <submittedName>
        <fullName evidence="1">Uncharacterized protein</fullName>
    </submittedName>
</protein>
<dbReference type="PATRIC" id="fig|456.5.peg.2424"/>
<dbReference type="AlphaFoldDB" id="A0A0W0VCY1"/>